<name>A0AAJ1CXN6_PANAN</name>
<evidence type="ECO:0000313" key="3">
    <source>
        <dbReference type="EMBL" id="MCW0343432.1"/>
    </source>
</evidence>
<dbReference type="RefSeq" id="WP_264271972.1">
    <property type="nucleotide sequence ID" value="NZ_JANFVX010000004.1"/>
</dbReference>
<organism evidence="3 4">
    <name type="scientific">Pantoea ananas</name>
    <name type="common">Erwinia uredovora</name>
    <dbReference type="NCBI Taxonomy" id="553"/>
    <lineage>
        <taxon>Bacteria</taxon>
        <taxon>Pseudomonadati</taxon>
        <taxon>Pseudomonadota</taxon>
        <taxon>Gammaproteobacteria</taxon>
        <taxon>Enterobacterales</taxon>
        <taxon>Erwiniaceae</taxon>
        <taxon>Pantoea</taxon>
    </lineage>
</organism>
<evidence type="ECO:0000256" key="2">
    <source>
        <dbReference type="SAM" id="MobiDB-lite"/>
    </source>
</evidence>
<evidence type="ECO:0000313" key="4">
    <source>
        <dbReference type="Proteomes" id="UP001208888"/>
    </source>
</evidence>
<protein>
    <submittedName>
        <fullName evidence="3">Uncharacterized protein</fullName>
    </submittedName>
</protein>
<dbReference type="EMBL" id="JANFVX010000004">
    <property type="protein sequence ID" value="MCW0343432.1"/>
    <property type="molecule type" value="Genomic_DNA"/>
</dbReference>
<evidence type="ECO:0000256" key="1">
    <source>
        <dbReference type="SAM" id="Coils"/>
    </source>
</evidence>
<dbReference type="Proteomes" id="UP001208888">
    <property type="component" value="Unassembled WGS sequence"/>
</dbReference>
<accession>A0AAJ1CXN6</accession>
<comment type="caution">
    <text evidence="3">The sequence shown here is derived from an EMBL/GenBank/DDBJ whole genome shotgun (WGS) entry which is preliminary data.</text>
</comment>
<keyword evidence="1" id="KW-0175">Coiled coil</keyword>
<feature type="region of interest" description="Disordered" evidence="2">
    <location>
        <begin position="1"/>
        <end position="30"/>
    </location>
</feature>
<sequence>MNILFDQSENDAVDSNGTEPLSKASPGWFQGTGNELGRGVKNIGVLGERLAGQADSSAADALGVNQYLTRDGNVAKIHDIDPTPPEKLPQFEKPDADNSGAAAIILGDLMQSAPVVAGAIVNPLAGFAAGVASGAAHAQDEAAKMNLSDEAGRGYAAISALSEGIGGAMPGIGGIGERALLKYGSRFVTGGAANIALSEADQWSRAAVLDAYGYQKQAAQLRQWDTQQAMASFLMGGFFNLAGGRARDRDITASDVQPEKLPEQVPDSVDGTAPPATENVADSAPQFTTLDGYRLTRGDVKEAKSDIANAQRHLDRLDTERAEILANAPSGSGKALADSRAAQQARLADIDKQRQFSQQVYDNASSKLDSHYAYGRQRIDALNADAAMHTVLHDNYVTESAPGLAVDTQSESAHVRAMDSAMESINAGKAVDISDHFGGDNAFLVHGDLNGGILERQQLAGDLQQRTDRTLMAAENQSLPEKATAEPVAGVISSEVAEPFAMLRAQTEALRETHPELADAMAPHIDALETEHTLSTAEAQQYDIAAACALTYGQ</sequence>
<feature type="coiled-coil region" evidence="1">
    <location>
        <begin position="300"/>
        <end position="327"/>
    </location>
</feature>
<reference evidence="3" key="1">
    <citation type="submission" date="2022-06" db="EMBL/GenBank/DDBJ databases">
        <title>Dynamics of rice microbiomes reveals core vertical transmitted seed endophytes.</title>
        <authorList>
            <person name="Liao K."/>
            <person name="Zhang X."/>
        </authorList>
    </citation>
    <scope>NUCLEOTIDE SEQUENCE</scope>
    <source>
        <strain evidence="3">JT1-17</strain>
    </source>
</reference>
<proteinExistence type="predicted"/>
<dbReference type="AlphaFoldDB" id="A0AAJ1CXN6"/>
<gene>
    <name evidence="3" type="ORF">NB703_001525</name>
</gene>